<dbReference type="Proteomes" id="UP000799291">
    <property type="component" value="Unassembled WGS sequence"/>
</dbReference>
<evidence type="ECO:0000256" key="7">
    <source>
        <dbReference type="ARBA" id="ARBA00038889"/>
    </source>
</evidence>
<dbReference type="EC" id="4.1.1.52" evidence="7"/>
<comment type="similarity">
    <text evidence="1">Belongs to the metallo-dependent hydrolases superfamily. ACMSD family.</text>
</comment>
<gene>
    <name evidence="10" type="ORF">K458DRAFT_440022</name>
</gene>
<evidence type="ECO:0000256" key="6">
    <source>
        <dbReference type="ARBA" id="ARBA00036832"/>
    </source>
</evidence>
<name>A0A6G1JD08_9PLEO</name>
<evidence type="ECO:0000313" key="11">
    <source>
        <dbReference type="Proteomes" id="UP000799291"/>
    </source>
</evidence>
<reference evidence="10" key="1">
    <citation type="journal article" date="2020" name="Stud. Mycol.">
        <title>101 Dothideomycetes genomes: a test case for predicting lifestyles and emergence of pathogens.</title>
        <authorList>
            <person name="Haridas S."/>
            <person name="Albert R."/>
            <person name="Binder M."/>
            <person name="Bloem J."/>
            <person name="Labutti K."/>
            <person name="Salamov A."/>
            <person name="Andreopoulos B."/>
            <person name="Baker S."/>
            <person name="Barry K."/>
            <person name="Bills G."/>
            <person name="Bluhm B."/>
            <person name="Cannon C."/>
            <person name="Castanera R."/>
            <person name="Culley D."/>
            <person name="Daum C."/>
            <person name="Ezra D."/>
            <person name="Gonzalez J."/>
            <person name="Henrissat B."/>
            <person name="Kuo A."/>
            <person name="Liang C."/>
            <person name="Lipzen A."/>
            <person name="Lutzoni F."/>
            <person name="Magnuson J."/>
            <person name="Mondo S."/>
            <person name="Nolan M."/>
            <person name="Ohm R."/>
            <person name="Pangilinan J."/>
            <person name="Park H.-J."/>
            <person name="Ramirez L."/>
            <person name="Alfaro M."/>
            <person name="Sun H."/>
            <person name="Tritt A."/>
            <person name="Yoshinaga Y."/>
            <person name="Zwiers L.-H."/>
            <person name="Turgeon B."/>
            <person name="Goodwin S."/>
            <person name="Spatafora J."/>
            <person name="Crous P."/>
            <person name="Grigoriev I."/>
        </authorList>
    </citation>
    <scope>NUCLEOTIDE SEQUENCE</scope>
    <source>
        <strain evidence="10">CBS 122367</strain>
    </source>
</reference>
<dbReference type="AlphaFoldDB" id="A0A6G1JD08"/>
<evidence type="ECO:0000256" key="2">
    <source>
        <dbReference type="ARBA" id="ARBA00022723"/>
    </source>
</evidence>
<dbReference type="GO" id="GO:0046872">
    <property type="term" value="F:metal ion binding"/>
    <property type="evidence" value="ECO:0007669"/>
    <property type="project" value="UniProtKB-KW"/>
</dbReference>
<evidence type="ECO:0000256" key="8">
    <source>
        <dbReference type="RuleBase" id="RU366045"/>
    </source>
</evidence>
<accession>A0A6G1JD08</accession>
<dbReference type="Gene3D" id="3.20.20.140">
    <property type="entry name" value="Metal-dependent hydrolases"/>
    <property type="match status" value="1"/>
</dbReference>
<proteinExistence type="inferred from homology"/>
<evidence type="ECO:0000256" key="1">
    <source>
        <dbReference type="ARBA" id="ARBA00005871"/>
    </source>
</evidence>
<protein>
    <recommendedName>
        <fullName evidence="7">6-methylsalicylate decarboxylase</fullName>
        <ecNumber evidence="7">4.1.1.52</ecNumber>
    </recommendedName>
</protein>
<dbReference type="InterPro" id="IPR032465">
    <property type="entry name" value="ACMSD"/>
</dbReference>
<feature type="domain" description="Amidohydrolase-related" evidence="9">
    <location>
        <begin position="27"/>
        <end position="247"/>
    </location>
</feature>
<dbReference type="GO" id="GO:0047596">
    <property type="term" value="F:6-methylsalicylate decarboxylase activity"/>
    <property type="evidence" value="ECO:0007669"/>
    <property type="project" value="UniProtKB-EC"/>
</dbReference>
<keyword evidence="5 8" id="KW-0456">Lyase</keyword>
<keyword evidence="3 8" id="KW-0210">Decarboxylase</keyword>
<dbReference type="GO" id="GO:0019748">
    <property type="term" value="P:secondary metabolic process"/>
    <property type="evidence" value="ECO:0007669"/>
    <property type="project" value="TreeGrafter"/>
</dbReference>
<sequence length="257" mass="28485">MELTLEFMSRNNISVSILSCAIPLPVFAVLPALHDVPACIDEIRFAMHTLDADGVALFTSYDSKHLGHPDFEIKRAELNSLSAVVFIHPTMEGMENSIREPFLIPRALIDWPNETTRTAIHLIMTDTMRTFPTCKIILSHGGGALSYIAGRTSEIPIQTKLSGKSSEEIFEDAKKFWFDTALMGDDDGPLELLLGFAQAGHVLYGSDYPFVREPAVVKRAITIDDIVDGDGKELPLVTRENALKLFPRLKARTKPFG</sequence>
<dbReference type="PANTHER" id="PTHR21240">
    <property type="entry name" value="2-AMINO-3-CARBOXYLMUCONATE-6-SEMIALDEHYDE DECARBOXYLASE"/>
    <property type="match status" value="1"/>
</dbReference>
<keyword evidence="2" id="KW-0479">Metal-binding</keyword>
<dbReference type="EMBL" id="MU005573">
    <property type="protein sequence ID" value="KAF2688318.1"/>
    <property type="molecule type" value="Genomic_DNA"/>
</dbReference>
<dbReference type="PANTHER" id="PTHR21240:SF29">
    <property type="entry name" value="AMIDOHYDROLASE-RELATED DOMAIN-CONTAINING PROTEIN"/>
    <property type="match status" value="1"/>
</dbReference>
<dbReference type="GO" id="GO:0005829">
    <property type="term" value="C:cytosol"/>
    <property type="evidence" value="ECO:0007669"/>
    <property type="project" value="TreeGrafter"/>
</dbReference>
<evidence type="ECO:0000313" key="10">
    <source>
        <dbReference type="EMBL" id="KAF2688318.1"/>
    </source>
</evidence>
<evidence type="ECO:0000256" key="4">
    <source>
        <dbReference type="ARBA" id="ARBA00022833"/>
    </source>
</evidence>
<evidence type="ECO:0000259" key="9">
    <source>
        <dbReference type="Pfam" id="PF04909"/>
    </source>
</evidence>
<evidence type="ECO:0000256" key="3">
    <source>
        <dbReference type="ARBA" id="ARBA00022793"/>
    </source>
</evidence>
<dbReference type="InterPro" id="IPR032466">
    <property type="entry name" value="Metal_Hydrolase"/>
</dbReference>
<keyword evidence="11" id="KW-1185">Reference proteome</keyword>
<dbReference type="Pfam" id="PF04909">
    <property type="entry name" value="Amidohydro_2"/>
    <property type="match status" value="1"/>
</dbReference>
<comment type="catalytic activity">
    <reaction evidence="6">
        <text>6-methylsalicylate + H(+) = 3-methylphenol + CO2</text>
        <dbReference type="Rhea" id="RHEA:23112"/>
        <dbReference type="ChEBI" id="CHEBI:15378"/>
        <dbReference type="ChEBI" id="CHEBI:16526"/>
        <dbReference type="ChEBI" id="CHEBI:17231"/>
        <dbReference type="ChEBI" id="CHEBI:36658"/>
        <dbReference type="EC" id="4.1.1.52"/>
    </reaction>
    <physiologicalReaction direction="left-to-right" evidence="6">
        <dbReference type="Rhea" id="RHEA:23113"/>
    </physiologicalReaction>
</comment>
<keyword evidence="4" id="KW-0862">Zinc</keyword>
<evidence type="ECO:0000256" key="5">
    <source>
        <dbReference type="ARBA" id="ARBA00023239"/>
    </source>
</evidence>
<dbReference type="InterPro" id="IPR006680">
    <property type="entry name" value="Amidohydro-rel"/>
</dbReference>
<dbReference type="GO" id="GO:0016787">
    <property type="term" value="F:hydrolase activity"/>
    <property type="evidence" value="ECO:0007669"/>
    <property type="project" value="InterPro"/>
</dbReference>
<dbReference type="SUPFAM" id="SSF51556">
    <property type="entry name" value="Metallo-dependent hydrolases"/>
    <property type="match status" value="1"/>
</dbReference>
<organism evidence="10 11">
    <name type="scientific">Lentithecium fluviatile CBS 122367</name>
    <dbReference type="NCBI Taxonomy" id="1168545"/>
    <lineage>
        <taxon>Eukaryota</taxon>
        <taxon>Fungi</taxon>
        <taxon>Dikarya</taxon>
        <taxon>Ascomycota</taxon>
        <taxon>Pezizomycotina</taxon>
        <taxon>Dothideomycetes</taxon>
        <taxon>Pleosporomycetidae</taxon>
        <taxon>Pleosporales</taxon>
        <taxon>Massarineae</taxon>
        <taxon>Lentitheciaceae</taxon>
        <taxon>Lentithecium</taxon>
    </lineage>
</organism>
<dbReference type="OrthoDB" id="2832284at2759"/>